<dbReference type="KEGG" id="csi:P262_02474"/>
<sequence>MWNTNSFRASRKRSVNSDAHNALFDKWILNENAFFASLNAKLACSRKKA</sequence>
<evidence type="ECO:0000313" key="1">
    <source>
        <dbReference type="EMBL" id="AHB70123.1"/>
    </source>
</evidence>
<reference evidence="1 2" key="1">
    <citation type="journal article" date="2014" name="Genome Announc.">
        <title>Complete Genome Sequence of Cronobacter sakazakii Strain CMCC 45402.</title>
        <authorList>
            <person name="Zhao Z."/>
            <person name="Wang L."/>
            <person name="Wang B."/>
            <person name="Liang H."/>
            <person name="Ye Q."/>
            <person name="Zeng M."/>
        </authorList>
    </citation>
    <scope>NUCLEOTIDE SEQUENCE [LARGE SCALE GENOMIC DNA]</scope>
    <source>
        <strain evidence="2">45402</strain>
    </source>
</reference>
<dbReference type="AlphaFoldDB" id="V5TYC5"/>
<dbReference type="HOGENOM" id="CLU_3134701_0_0_6"/>
<gene>
    <name evidence="1" type="ORF">P262_02474</name>
</gene>
<evidence type="ECO:0000313" key="2">
    <source>
        <dbReference type="Proteomes" id="UP000018545"/>
    </source>
</evidence>
<protein>
    <submittedName>
        <fullName evidence="1">Uncharacterized protein</fullName>
    </submittedName>
</protein>
<proteinExistence type="predicted"/>
<accession>V5TYC5</accession>
<name>V5TYC5_9ENTR</name>
<organism evidence="1 2">
    <name type="scientific">Cronobacter malonaticus</name>
    <dbReference type="NCBI Taxonomy" id="413503"/>
    <lineage>
        <taxon>Bacteria</taxon>
        <taxon>Pseudomonadati</taxon>
        <taxon>Pseudomonadota</taxon>
        <taxon>Gammaproteobacteria</taxon>
        <taxon>Enterobacterales</taxon>
        <taxon>Enterobacteriaceae</taxon>
        <taxon>Cronobacter</taxon>
    </lineage>
</organism>
<dbReference type="EMBL" id="CP006731">
    <property type="protein sequence ID" value="AHB70123.1"/>
    <property type="molecule type" value="Genomic_DNA"/>
</dbReference>
<dbReference type="Proteomes" id="UP000018545">
    <property type="component" value="Chromosome"/>
</dbReference>